<reference evidence="2" key="1">
    <citation type="submission" date="2021-11" db="EMBL/GenBank/DDBJ databases">
        <title>Streptomyces corallinus and Kineosporia corallina sp. nov., two new coral-derived marine actinobacteria.</title>
        <authorList>
            <person name="Buangrab K."/>
            <person name="Sutthacheep M."/>
            <person name="Yeemin T."/>
            <person name="Harunari E."/>
            <person name="Igarashi Y."/>
            <person name="Sripreechasak P."/>
            <person name="Kanchanasin P."/>
            <person name="Tanasupawat S."/>
            <person name="Phongsopitanun W."/>
        </authorList>
    </citation>
    <scope>NUCLEOTIDE SEQUENCE</scope>
    <source>
        <strain evidence="2">JCM 31032</strain>
    </source>
</reference>
<gene>
    <name evidence="2" type="ORF">LR394_07425</name>
</gene>
<feature type="transmembrane region" description="Helical" evidence="1">
    <location>
        <begin position="216"/>
        <end position="236"/>
    </location>
</feature>
<feature type="transmembrane region" description="Helical" evidence="1">
    <location>
        <begin position="126"/>
        <end position="147"/>
    </location>
</feature>
<feature type="transmembrane region" description="Helical" evidence="1">
    <location>
        <begin position="266"/>
        <end position="290"/>
    </location>
</feature>
<keyword evidence="1" id="KW-1133">Transmembrane helix</keyword>
<proteinExistence type="predicted"/>
<feature type="transmembrane region" description="Helical" evidence="1">
    <location>
        <begin position="389"/>
        <end position="408"/>
    </location>
</feature>
<keyword evidence="3" id="KW-1185">Reference proteome</keyword>
<dbReference type="AlphaFoldDB" id="A0A9X1SSL7"/>
<organism evidence="2 3">
    <name type="scientific">Kineosporia babensis</name>
    <dbReference type="NCBI Taxonomy" id="499548"/>
    <lineage>
        <taxon>Bacteria</taxon>
        <taxon>Bacillati</taxon>
        <taxon>Actinomycetota</taxon>
        <taxon>Actinomycetes</taxon>
        <taxon>Kineosporiales</taxon>
        <taxon>Kineosporiaceae</taxon>
        <taxon>Kineosporia</taxon>
    </lineage>
</organism>
<comment type="caution">
    <text evidence="2">The sequence shown here is derived from an EMBL/GenBank/DDBJ whole genome shotgun (WGS) entry which is preliminary data.</text>
</comment>
<name>A0A9X1SSL7_9ACTN</name>
<feature type="transmembrane region" description="Helical" evidence="1">
    <location>
        <begin position="241"/>
        <end position="260"/>
    </location>
</feature>
<evidence type="ECO:0000313" key="2">
    <source>
        <dbReference type="EMBL" id="MCD5310719.1"/>
    </source>
</evidence>
<dbReference type="Proteomes" id="UP001138997">
    <property type="component" value="Unassembled WGS sequence"/>
</dbReference>
<feature type="transmembrane region" description="Helical" evidence="1">
    <location>
        <begin position="310"/>
        <end position="328"/>
    </location>
</feature>
<dbReference type="RefSeq" id="WP_231439848.1">
    <property type="nucleotide sequence ID" value="NZ_JAJOMB010000003.1"/>
</dbReference>
<evidence type="ECO:0000256" key="1">
    <source>
        <dbReference type="SAM" id="Phobius"/>
    </source>
</evidence>
<feature type="transmembrane region" description="Helical" evidence="1">
    <location>
        <begin position="188"/>
        <end position="210"/>
    </location>
</feature>
<sequence length="495" mass="51935">MSAPSILPPPETVPIRIPFTGAINVLPGRVNAPPVHRRWNGHDRRSRSRLHRLSRDYDVLCTSAVDSVEIAAGLEASGFTDGSAQEYGFPGVFGLGEALFRLTPRLADRHPGRLPNPWAERPARHLVRGLTFALPGLVLVACLPSLNTTADRVTLVLAMLLGWPASQAMAFVGYALEGRRHPKAAAALLFLGLTVSILTAAGFAAVAQAFGASTPIAAIAAAEIVYVTSAAVVLVLSHELIVLAALLPGVTAAGCSWWAPDLPREVLVIGSVASVALVLIAALTICAGAWLSDLRVGLQVLTKHDLVETVFHVGYGLAGGILVTLPALGGFQTAAGGLALLPVIWSMGGAEWNVVRLRRQSFDLLNEAISVAGFERSVRQLALTSTVNYLAQLTALTGVLLTGMWLLGVEIIDQTFALALFASWLLGCGFYLALTVSSLSGVRTVVPCLLLAVAVGLTAYLAVPSPLAMLAAPVTLVLSLTPAVLRTVADPVRHM</sequence>
<feature type="transmembrane region" description="Helical" evidence="1">
    <location>
        <begin position="414"/>
        <end position="433"/>
    </location>
</feature>
<keyword evidence="1" id="KW-0812">Transmembrane</keyword>
<feature type="transmembrane region" description="Helical" evidence="1">
    <location>
        <begin position="469"/>
        <end position="489"/>
    </location>
</feature>
<dbReference type="EMBL" id="JAJOMB010000003">
    <property type="protein sequence ID" value="MCD5310719.1"/>
    <property type="molecule type" value="Genomic_DNA"/>
</dbReference>
<feature type="transmembrane region" description="Helical" evidence="1">
    <location>
        <begin position="153"/>
        <end position="176"/>
    </location>
</feature>
<evidence type="ECO:0000313" key="3">
    <source>
        <dbReference type="Proteomes" id="UP001138997"/>
    </source>
</evidence>
<protein>
    <submittedName>
        <fullName evidence="2">Uncharacterized protein</fullName>
    </submittedName>
</protein>
<keyword evidence="1" id="KW-0472">Membrane</keyword>
<accession>A0A9X1SSL7</accession>
<feature type="transmembrane region" description="Helical" evidence="1">
    <location>
        <begin position="445"/>
        <end position="463"/>
    </location>
</feature>